<comment type="caution">
    <text evidence="2">The sequence shown here is derived from an EMBL/GenBank/DDBJ whole genome shotgun (WGS) entry which is preliminary data.</text>
</comment>
<evidence type="ECO:0000313" key="2">
    <source>
        <dbReference type="EMBL" id="CAJ1372452.1"/>
    </source>
</evidence>
<accession>A0AA36MMC9</accession>
<gene>
    <name evidence="2" type="ORF">EVOR1521_LOCUS2533</name>
</gene>
<evidence type="ECO:0000256" key="1">
    <source>
        <dbReference type="SAM" id="MobiDB-lite"/>
    </source>
</evidence>
<evidence type="ECO:0000313" key="3">
    <source>
        <dbReference type="Proteomes" id="UP001178507"/>
    </source>
</evidence>
<organism evidence="2 3">
    <name type="scientific">Effrenium voratum</name>
    <dbReference type="NCBI Taxonomy" id="2562239"/>
    <lineage>
        <taxon>Eukaryota</taxon>
        <taxon>Sar</taxon>
        <taxon>Alveolata</taxon>
        <taxon>Dinophyceae</taxon>
        <taxon>Suessiales</taxon>
        <taxon>Symbiodiniaceae</taxon>
        <taxon>Effrenium</taxon>
    </lineage>
</organism>
<name>A0AA36MMC9_9DINO</name>
<sequence length="89" mass="10124">MSAQAQQQAQQVQQEALRQQQAERQQKAQAEAAQAAQRSQVLQDPLLRSLHLRGKKNGYMADFMGVKRGGCTRCKHCDVYLWRPVKLNS</sequence>
<keyword evidence="3" id="KW-1185">Reference proteome</keyword>
<dbReference type="Proteomes" id="UP001178507">
    <property type="component" value="Unassembled WGS sequence"/>
</dbReference>
<proteinExistence type="predicted"/>
<protein>
    <submittedName>
        <fullName evidence="2">Uncharacterized protein</fullName>
    </submittedName>
</protein>
<reference evidence="2" key="1">
    <citation type="submission" date="2023-08" db="EMBL/GenBank/DDBJ databases">
        <authorList>
            <person name="Chen Y."/>
            <person name="Shah S."/>
            <person name="Dougan E. K."/>
            <person name="Thang M."/>
            <person name="Chan C."/>
        </authorList>
    </citation>
    <scope>NUCLEOTIDE SEQUENCE</scope>
</reference>
<dbReference type="EMBL" id="CAUJNA010000136">
    <property type="protein sequence ID" value="CAJ1372452.1"/>
    <property type="molecule type" value="Genomic_DNA"/>
</dbReference>
<dbReference type="AlphaFoldDB" id="A0AA36MMC9"/>
<feature type="region of interest" description="Disordered" evidence="1">
    <location>
        <begin position="1"/>
        <end position="40"/>
    </location>
</feature>